<dbReference type="STRING" id="1122949.GCA_000378725_00617"/>
<dbReference type="RefSeq" id="WP_004824092.1">
    <property type="nucleotide sequence ID" value="NZ_CAMUOS010000002.1"/>
</dbReference>
<feature type="transmembrane region" description="Helical" evidence="1">
    <location>
        <begin position="14"/>
        <end position="34"/>
    </location>
</feature>
<feature type="transmembrane region" description="Helical" evidence="1">
    <location>
        <begin position="41"/>
        <end position="62"/>
    </location>
</feature>
<dbReference type="OrthoDB" id="1698491at2"/>
<proteinExistence type="predicted"/>
<dbReference type="EMBL" id="UGSZ01000001">
    <property type="protein sequence ID" value="SUB57059.1"/>
    <property type="molecule type" value="Genomic_DNA"/>
</dbReference>
<evidence type="ECO:0000313" key="3">
    <source>
        <dbReference type="Proteomes" id="UP000255517"/>
    </source>
</evidence>
<evidence type="ECO:0000256" key="1">
    <source>
        <dbReference type="SAM" id="Phobius"/>
    </source>
</evidence>
<keyword evidence="1" id="KW-1133">Transmembrane helix</keyword>
<feature type="transmembrane region" description="Helical" evidence="1">
    <location>
        <begin position="74"/>
        <end position="97"/>
    </location>
</feature>
<keyword evidence="1" id="KW-0472">Membrane</keyword>
<organism evidence="2 3">
    <name type="scientific">Peptoniphilus lacrimalis</name>
    <dbReference type="NCBI Taxonomy" id="33031"/>
    <lineage>
        <taxon>Bacteria</taxon>
        <taxon>Bacillati</taxon>
        <taxon>Bacillota</taxon>
        <taxon>Tissierellia</taxon>
        <taxon>Tissierellales</taxon>
        <taxon>Peptoniphilaceae</taxon>
        <taxon>Peptoniphilus</taxon>
    </lineage>
</organism>
<reference evidence="2 3" key="1">
    <citation type="submission" date="2018-06" db="EMBL/GenBank/DDBJ databases">
        <authorList>
            <consortium name="Pathogen Informatics"/>
            <person name="Doyle S."/>
        </authorList>
    </citation>
    <scope>NUCLEOTIDE SEQUENCE [LARGE SCALE GENOMIC DNA]</scope>
    <source>
        <strain evidence="2 3">NCTC13149</strain>
    </source>
</reference>
<keyword evidence="1" id="KW-0812">Transmembrane</keyword>
<dbReference type="AlphaFoldDB" id="A0A379C4N2"/>
<sequence length="110" mass="12365">MGQIKELIISNSDYLALTIGTIILGVIFTFIANFMAKELKFVKYIPGLVLFFIGMFSIFLVTDKLFEKSSLDNLIIFVTGVSSGLISLIFALIIGICSSSKNRYRRNDRR</sequence>
<protein>
    <submittedName>
        <fullName evidence="2">Uncharacterized protein</fullName>
    </submittedName>
</protein>
<dbReference type="Proteomes" id="UP000255517">
    <property type="component" value="Unassembled WGS sequence"/>
</dbReference>
<gene>
    <name evidence="2" type="ORF">NCTC13149_00874</name>
</gene>
<evidence type="ECO:0000313" key="2">
    <source>
        <dbReference type="EMBL" id="SUB57059.1"/>
    </source>
</evidence>
<accession>A0A379C4N2</accession>
<name>A0A379C4N2_9FIRM</name>